<dbReference type="EMBL" id="LUGG01000001">
    <property type="protein sequence ID" value="OBZ79212.1"/>
    <property type="molecule type" value="Genomic_DNA"/>
</dbReference>
<dbReference type="Proteomes" id="UP000092993">
    <property type="component" value="Unassembled WGS sequence"/>
</dbReference>
<sequence>MPCSASASGSATPYAADRSLPNPASPAETCNPLMHRRPYRARQSVGQFYKSVDPGPSMQVNVCTESLRVVDVIKPIVRHPQQHRRPDVRISPVSHKF</sequence>
<comment type="caution">
    <text evidence="2">The sequence shown here is derived from an EMBL/GenBank/DDBJ whole genome shotgun (WGS) entry which is preliminary data.</text>
</comment>
<accession>A0A1C7MQS6</accession>
<organism evidence="2 3">
    <name type="scientific">Grifola frondosa</name>
    <name type="common">Maitake</name>
    <name type="synonym">Polyporus frondosus</name>
    <dbReference type="NCBI Taxonomy" id="5627"/>
    <lineage>
        <taxon>Eukaryota</taxon>
        <taxon>Fungi</taxon>
        <taxon>Dikarya</taxon>
        <taxon>Basidiomycota</taxon>
        <taxon>Agaricomycotina</taxon>
        <taxon>Agaricomycetes</taxon>
        <taxon>Polyporales</taxon>
        <taxon>Grifolaceae</taxon>
        <taxon>Grifola</taxon>
    </lineage>
</organism>
<reference evidence="2 3" key="1">
    <citation type="submission" date="2016-03" db="EMBL/GenBank/DDBJ databases">
        <title>Whole genome sequencing of Grifola frondosa 9006-11.</title>
        <authorList>
            <person name="Min B."/>
            <person name="Park H."/>
            <person name="Kim J.-G."/>
            <person name="Cho H."/>
            <person name="Oh Y.-L."/>
            <person name="Kong W.-S."/>
            <person name="Choi I.-G."/>
        </authorList>
    </citation>
    <scope>NUCLEOTIDE SEQUENCE [LARGE SCALE GENOMIC DNA]</scope>
    <source>
        <strain evidence="2 3">9006-11</strain>
    </source>
</reference>
<name>A0A1C7MQS6_GRIFR</name>
<gene>
    <name evidence="2" type="ORF">A0H81_00711</name>
</gene>
<dbReference type="AlphaFoldDB" id="A0A1C7MQS6"/>
<proteinExistence type="predicted"/>
<feature type="compositionally biased region" description="Polar residues" evidence="1">
    <location>
        <begin position="1"/>
        <end position="11"/>
    </location>
</feature>
<evidence type="ECO:0000313" key="2">
    <source>
        <dbReference type="EMBL" id="OBZ79212.1"/>
    </source>
</evidence>
<protein>
    <submittedName>
        <fullName evidence="2">Uncharacterized protein</fullName>
    </submittedName>
</protein>
<evidence type="ECO:0000256" key="1">
    <source>
        <dbReference type="SAM" id="MobiDB-lite"/>
    </source>
</evidence>
<dbReference type="OrthoDB" id="2105077at2759"/>
<feature type="region of interest" description="Disordered" evidence="1">
    <location>
        <begin position="1"/>
        <end position="34"/>
    </location>
</feature>
<evidence type="ECO:0000313" key="3">
    <source>
        <dbReference type="Proteomes" id="UP000092993"/>
    </source>
</evidence>
<keyword evidence="3" id="KW-1185">Reference proteome</keyword>